<feature type="domain" description="HIT" evidence="2">
    <location>
        <begin position="50"/>
        <end position="120"/>
    </location>
</feature>
<keyword evidence="3" id="KW-0378">Hydrolase</keyword>
<dbReference type="Pfam" id="PF01230">
    <property type="entry name" value="HIT"/>
    <property type="match status" value="1"/>
</dbReference>
<dbReference type="PANTHER" id="PTHR46648">
    <property type="entry name" value="HIT FAMILY PROTEIN 1"/>
    <property type="match status" value="1"/>
</dbReference>
<protein>
    <submittedName>
        <fullName evidence="3">Diadenosine tetraphosphate (Ap4A) hydrolase</fullName>
    </submittedName>
</protein>
<dbReference type="GO" id="GO:0009117">
    <property type="term" value="P:nucleotide metabolic process"/>
    <property type="evidence" value="ECO:0007669"/>
    <property type="project" value="TreeGrafter"/>
</dbReference>
<dbReference type="STRING" id="360412.LARV_01031"/>
<dbReference type="Proteomes" id="UP000055060">
    <property type="component" value="Unassembled WGS sequence"/>
</dbReference>
<dbReference type="Gene3D" id="3.30.428.10">
    <property type="entry name" value="HIT-like"/>
    <property type="match status" value="1"/>
</dbReference>
<proteinExistence type="predicted"/>
<evidence type="ECO:0000256" key="1">
    <source>
        <dbReference type="PROSITE-ProRule" id="PRU00464"/>
    </source>
</evidence>
<keyword evidence="4" id="KW-1185">Reference proteome</keyword>
<organism evidence="3">
    <name type="scientific">Longilinea arvoryzae</name>
    <dbReference type="NCBI Taxonomy" id="360412"/>
    <lineage>
        <taxon>Bacteria</taxon>
        <taxon>Bacillati</taxon>
        <taxon>Chloroflexota</taxon>
        <taxon>Anaerolineae</taxon>
        <taxon>Anaerolineales</taxon>
        <taxon>Anaerolineaceae</taxon>
        <taxon>Longilinea</taxon>
    </lineage>
</organism>
<evidence type="ECO:0000259" key="2">
    <source>
        <dbReference type="PROSITE" id="PS51084"/>
    </source>
</evidence>
<dbReference type="OrthoDB" id="9784774at2"/>
<gene>
    <name evidence="3" type="ORF">LARV_01031</name>
</gene>
<dbReference type="InterPro" id="IPR036265">
    <property type="entry name" value="HIT-like_sf"/>
</dbReference>
<reference evidence="3" key="1">
    <citation type="submission" date="2015-07" db="EMBL/GenBank/DDBJ databases">
        <title>Draft Genome Sequences of Anaerolinea thermolimosa IMO-1, Bellilinea caldifistulae GOMI-1, Leptolinea tardivitalis YMTK-2, Levilinea saccharolytica KIBI-1,Longilinea arvoryzae KOME-1, Previously Described as Members of the Anaerolineaceae (Chloroflexi).</title>
        <authorList>
            <person name="Sekiguchi Y."/>
            <person name="Ohashi A."/>
            <person name="Matsuura N."/>
            <person name="Tourlousse M.D."/>
        </authorList>
    </citation>
    <scope>NUCLEOTIDE SEQUENCE [LARGE SCALE GENOMIC DNA]</scope>
    <source>
        <strain evidence="3">KOME-1</strain>
    </source>
</reference>
<dbReference type="InterPro" id="IPR011146">
    <property type="entry name" value="HIT-like"/>
</dbReference>
<accession>A0A0S7B7Y5</accession>
<dbReference type="AlphaFoldDB" id="A0A0S7B7Y5"/>
<dbReference type="EMBL" id="DF967972">
    <property type="protein sequence ID" value="GAP13278.1"/>
    <property type="molecule type" value="Genomic_DNA"/>
</dbReference>
<sequence>MGQITEPQTCFICRKHNGEIDSPGGAVYEDEWVFAGHAFIPDGKDTAYLGMLLLEPKRHVANWIDLSDAEGEAMGRAAARIARALKKVCRAEHVYTFVLGHSIDHLHMFIIPRYPDTPREFWGLNVDDWPGAPRGGIEEIEDLCEDLRSALE</sequence>
<dbReference type="PANTHER" id="PTHR46648:SF1">
    <property type="entry name" value="ADENOSINE 5'-MONOPHOSPHORAMIDASE HNT1"/>
    <property type="match status" value="1"/>
</dbReference>
<comment type="caution">
    <text evidence="1">Lacks conserved residue(s) required for the propagation of feature annotation.</text>
</comment>
<dbReference type="GO" id="GO:0016787">
    <property type="term" value="F:hydrolase activity"/>
    <property type="evidence" value="ECO:0007669"/>
    <property type="project" value="UniProtKB-KW"/>
</dbReference>
<dbReference type="InterPro" id="IPR001310">
    <property type="entry name" value="Histidine_triad_HIT"/>
</dbReference>
<evidence type="ECO:0000313" key="4">
    <source>
        <dbReference type="Proteomes" id="UP000055060"/>
    </source>
</evidence>
<evidence type="ECO:0000313" key="3">
    <source>
        <dbReference type="EMBL" id="GAP13278.1"/>
    </source>
</evidence>
<name>A0A0S7B7Y5_9CHLR</name>
<dbReference type="SUPFAM" id="SSF54197">
    <property type="entry name" value="HIT-like"/>
    <property type="match status" value="1"/>
</dbReference>
<dbReference type="PROSITE" id="PS51084">
    <property type="entry name" value="HIT_2"/>
    <property type="match status" value="1"/>
</dbReference>
<dbReference type="RefSeq" id="WP_075072625.1">
    <property type="nucleotide sequence ID" value="NZ_DF967972.1"/>
</dbReference>